<dbReference type="EMBL" id="JAQQAL010000034">
    <property type="protein sequence ID" value="MDC7227789.1"/>
    <property type="molecule type" value="Genomic_DNA"/>
</dbReference>
<dbReference type="GO" id="GO:0016757">
    <property type="term" value="F:glycosyltransferase activity"/>
    <property type="evidence" value="ECO:0007669"/>
    <property type="project" value="UniProtKB-KW"/>
</dbReference>
<name>A0AAJ1IEK2_9SPIO</name>
<evidence type="ECO:0000313" key="5">
    <source>
        <dbReference type="EMBL" id="MDC7227789.1"/>
    </source>
</evidence>
<dbReference type="SMART" id="SM01068">
    <property type="entry name" value="CBM_X"/>
    <property type="match status" value="1"/>
</dbReference>
<dbReference type="Pfam" id="PF06165">
    <property type="entry name" value="GH94_b-supersand"/>
    <property type="match status" value="1"/>
</dbReference>
<evidence type="ECO:0000259" key="4">
    <source>
        <dbReference type="Pfam" id="PF17167"/>
    </source>
</evidence>
<keyword evidence="1" id="KW-0328">Glycosyltransferase</keyword>
<dbReference type="InterPro" id="IPR008928">
    <property type="entry name" value="6-hairpin_glycosidase_sf"/>
</dbReference>
<dbReference type="GO" id="GO:0030246">
    <property type="term" value="F:carbohydrate binding"/>
    <property type="evidence" value="ECO:0007669"/>
    <property type="project" value="InterPro"/>
</dbReference>
<dbReference type="InterPro" id="IPR052047">
    <property type="entry name" value="GH94_Enzymes"/>
</dbReference>
<comment type="caution">
    <text evidence="5">The sequence shown here is derived from an EMBL/GenBank/DDBJ whole genome shotgun (WGS) entry which is preliminary data.</text>
</comment>
<accession>A0AAJ1IEK2</accession>
<dbReference type="AlphaFoldDB" id="A0AAJ1IEK2"/>
<reference evidence="5 6" key="1">
    <citation type="submission" date="2022-12" db="EMBL/GenBank/DDBJ databases">
        <title>Metagenome assembled genome from gulf of manar.</title>
        <authorList>
            <person name="Kohli P."/>
            <person name="Pk S."/>
            <person name="Venkata Ramana C."/>
            <person name="Sasikala C."/>
        </authorList>
    </citation>
    <scope>NUCLEOTIDE SEQUENCE [LARGE SCALE GENOMIC DNA]</scope>
    <source>
        <strain evidence="5">JB008</strain>
    </source>
</reference>
<dbReference type="GO" id="GO:0005975">
    <property type="term" value="P:carbohydrate metabolic process"/>
    <property type="evidence" value="ECO:0007669"/>
    <property type="project" value="InterPro"/>
</dbReference>
<dbReference type="InterPro" id="IPR033432">
    <property type="entry name" value="GH94_catalytic"/>
</dbReference>
<proteinExistence type="predicted"/>
<dbReference type="InterPro" id="IPR011013">
    <property type="entry name" value="Gal_mutarotase_sf_dom"/>
</dbReference>
<sequence>MKYGYFDDAEKEYVITNPETPSPWINYFGTDGFFSLFSNTGGGYAFYKDALLRRITRYRYNDIPADMNGRCFYLRENGGEYDGEIWSPAWKPVMRKLDSYECRHGMGYTKINSELNGIKTEGVFFVPRGYNCEVHRLKISNNSSSVRSLQLWSFMEFCLWNALDDMTNFQRNLNIGEVEIDGGCVYHKTEYRERRDHYSFYGLNRVPDGFDTDRDSFIGPNRSLSRPVAVEQGNSGNSVADGWYPAASQRVDIDLQPGESTSFIFVLGYVENGDRKWIDGKLNRTGAQEIISAFAADKDVDAALSKLCDFWDDKLSHFSVKTEDDKLDRMLNVWNQYQCMVTYNLSRSASMYESGIGRGIGFRDTNQDLLGIMHMEPAWARVRLIDVASIQLAEGGAFHQYQPLTKRGNDAIGGDFNDDPLWLIIAVAAYVKETGDFSVLDAKVPFADASGNADPSTKDVKMAEHLVRAFHFINENTGPHGLPLIGRADWNDCLNLNCYSTNPDESFQTVVNNDSGTAESVMIAGMLVYAGREYAALCDAAERLVETGVLNGEADYVRAAVDKMSKIILSEGWDGEWFLRAYDAESRKVGSSENDAGRIFIEPQGFCGMAGIGAEEGYTIKALDSVGKHLAHEYGIDIIAPAYQEYDLSKGEITSYPPGYKENGGIFCHNNPWIIIAEAVAGRGEKAFDYYSRIAPAYIEEISDLHRTEPYVYSQMIAGSEAGRSGQAKNSWLTGTAAWNWVAASQWILGIRPSFDGLVIDPCLPPEMKKVEVVRYFRGTRYEIKIDNPDGLSKGEPMTVPFTDGPGRVKVNFRSCRLHNGA</sequence>
<evidence type="ECO:0000256" key="2">
    <source>
        <dbReference type="ARBA" id="ARBA00022679"/>
    </source>
</evidence>
<dbReference type="Pfam" id="PF17167">
    <property type="entry name" value="Glyco_hydro_94"/>
    <property type="match status" value="1"/>
</dbReference>
<dbReference type="SUPFAM" id="SSF48208">
    <property type="entry name" value="Six-hairpin glycosidases"/>
    <property type="match status" value="1"/>
</dbReference>
<dbReference type="Gene3D" id="2.60.420.10">
    <property type="entry name" value="Maltose phosphorylase, domain 3"/>
    <property type="match status" value="1"/>
</dbReference>
<evidence type="ECO:0000259" key="3">
    <source>
        <dbReference type="Pfam" id="PF06165"/>
    </source>
</evidence>
<feature type="domain" description="Glycosyl hydrolase 94 catalytic" evidence="4">
    <location>
        <begin position="310"/>
        <end position="750"/>
    </location>
</feature>
<dbReference type="InterPro" id="IPR010383">
    <property type="entry name" value="Glyco_hydrolase_94_b-supersand"/>
</dbReference>
<dbReference type="Gene3D" id="1.20.890.20">
    <property type="entry name" value="mpn423 like domain"/>
    <property type="match status" value="1"/>
</dbReference>
<feature type="domain" description="Glycosyl hydrolase 94 supersandwich" evidence="3">
    <location>
        <begin position="11"/>
        <end position="280"/>
    </location>
</feature>
<keyword evidence="2 5" id="KW-0808">Transferase</keyword>
<dbReference type="InterPro" id="IPR012341">
    <property type="entry name" value="6hp_glycosidase-like_sf"/>
</dbReference>
<dbReference type="PANTHER" id="PTHR37469">
    <property type="entry name" value="CELLOBIONIC ACID PHOSPHORYLASE-RELATED"/>
    <property type="match status" value="1"/>
</dbReference>
<evidence type="ECO:0000256" key="1">
    <source>
        <dbReference type="ARBA" id="ARBA00022676"/>
    </source>
</evidence>
<dbReference type="Gene3D" id="1.50.10.10">
    <property type="match status" value="1"/>
</dbReference>
<organism evidence="5 6">
    <name type="scientific">Candidatus Thalassospirochaeta sargassi</name>
    <dbReference type="NCBI Taxonomy" id="3119039"/>
    <lineage>
        <taxon>Bacteria</taxon>
        <taxon>Pseudomonadati</taxon>
        <taxon>Spirochaetota</taxon>
        <taxon>Spirochaetia</taxon>
        <taxon>Spirochaetales</taxon>
        <taxon>Spirochaetaceae</taxon>
        <taxon>Candidatus Thalassospirochaeta</taxon>
    </lineage>
</organism>
<dbReference type="Proteomes" id="UP001221217">
    <property type="component" value="Unassembled WGS sequence"/>
</dbReference>
<dbReference type="InterPro" id="IPR037018">
    <property type="entry name" value="GH65_N"/>
</dbReference>
<dbReference type="SUPFAM" id="SSF74650">
    <property type="entry name" value="Galactose mutarotase-like"/>
    <property type="match status" value="1"/>
</dbReference>
<gene>
    <name evidence="5" type="ORF">PQJ61_13575</name>
</gene>
<dbReference type="PANTHER" id="PTHR37469:SF2">
    <property type="entry name" value="CELLOBIONIC ACID PHOSPHORYLASE"/>
    <property type="match status" value="1"/>
</dbReference>
<protein>
    <submittedName>
        <fullName evidence="5">Glycosyl transferase</fullName>
    </submittedName>
</protein>
<evidence type="ECO:0000313" key="6">
    <source>
        <dbReference type="Proteomes" id="UP001221217"/>
    </source>
</evidence>
<dbReference type="Gene3D" id="2.70.98.40">
    <property type="entry name" value="Glycoside hydrolase, family 65, N-terminal domain"/>
    <property type="match status" value="1"/>
</dbReference>